<dbReference type="PANTHER" id="PTHR16833">
    <property type="entry name" value="DNA DAMAGE-INDUCIBLE TRANSCRIPT 3 DDIT3"/>
    <property type="match status" value="1"/>
</dbReference>
<dbReference type="GO" id="GO:0003714">
    <property type="term" value="F:transcription corepressor activity"/>
    <property type="evidence" value="ECO:0007669"/>
    <property type="project" value="Ensembl"/>
</dbReference>
<evidence type="ECO:0000256" key="7">
    <source>
        <dbReference type="ARBA" id="ARBA00023015"/>
    </source>
</evidence>
<dbReference type="GO" id="GO:0036488">
    <property type="term" value="C:CHOP-C/EBP complex"/>
    <property type="evidence" value="ECO:0007669"/>
    <property type="project" value="Ensembl"/>
</dbReference>
<dbReference type="GO" id="GO:0061771">
    <property type="term" value="P:response to caloric restriction"/>
    <property type="evidence" value="ECO:0007669"/>
    <property type="project" value="Ensembl"/>
</dbReference>
<dbReference type="GO" id="GO:0042803">
    <property type="term" value="F:protein homodimerization activity"/>
    <property type="evidence" value="ECO:0007669"/>
    <property type="project" value="Ensembl"/>
</dbReference>
<evidence type="ECO:0000256" key="3">
    <source>
        <dbReference type="ARBA" id="ARBA00022490"/>
    </source>
</evidence>
<dbReference type="GO" id="GO:2000016">
    <property type="term" value="P:negative regulation of determination of dorsal identity"/>
    <property type="evidence" value="ECO:0007669"/>
    <property type="project" value="Ensembl"/>
</dbReference>
<dbReference type="GO" id="GO:0061629">
    <property type="term" value="F:RNA polymerase II-specific DNA-binding transcription factor binding"/>
    <property type="evidence" value="ECO:0007669"/>
    <property type="project" value="Ensembl"/>
</dbReference>
<evidence type="ECO:0000256" key="11">
    <source>
        <dbReference type="ARBA" id="ARBA00023230"/>
    </source>
</evidence>
<dbReference type="GO" id="GO:0120163">
    <property type="term" value="P:negative regulation of cold-induced thermogenesis"/>
    <property type="evidence" value="ECO:0007669"/>
    <property type="project" value="Ensembl"/>
</dbReference>
<evidence type="ECO:0000256" key="5">
    <source>
        <dbReference type="ARBA" id="ARBA00022553"/>
    </source>
</evidence>
<dbReference type="GO" id="GO:0000978">
    <property type="term" value="F:RNA polymerase II cis-regulatory region sequence-specific DNA binding"/>
    <property type="evidence" value="ECO:0007669"/>
    <property type="project" value="Ensembl"/>
</dbReference>
<dbReference type="GO" id="GO:1990622">
    <property type="term" value="C:CHOP-ATF3 complex"/>
    <property type="evidence" value="ECO:0007669"/>
    <property type="project" value="Ensembl"/>
</dbReference>
<organism evidence="13 14">
    <name type="scientific">Podarcis muralis</name>
    <name type="common">Wall lizard</name>
    <name type="synonym">Lacerta muralis</name>
    <dbReference type="NCBI Taxonomy" id="64176"/>
    <lineage>
        <taxon>Eukaryota</taxon>
        <taxon>Metazoa</taxon>
        <taxon>Chordata</taxon>
        <taxon>Craniata</taxon>
        <taxon>Vertebrata</taxon>
        <taxon>Euteleostomi</taxon>
        <taxon>Lepidosauria</taxon>
        <taxon>Squamata</taxon>
        <taxon>Bifurcata</taxon>
        <taxon>Unidentata</taxon>
        <taxon>Episquamata</taxon>
        <taxon>Laterata</taxon>
        <taxon>Lacertibaenia</taxon>
        <taxon>Lacertidae</taxon>
        <taxon>Podarcis</taxon>
    </lineage>
</organism>
<dbReference type="GeneID" id="114592937"/>
<dbReference type="GO" id="GO:0006983">
    <property type="term" value="P:ER overload response"/>
    <property type="evidence" value="ECO:0007669"/>
    <property type="project" value="Ensembl"/>
</dbReference>
<comment type="similarity">
    <text evidence="2">Belongs to the bZIP family.</text>
</comment>
<dbReference type="GO" id="GO:0036119">
    <property type="term" value="P:response to platelet-derived growth factor"/>
    <property type="evidence" value="ECO:0007669"/>
    <property type="project" value="Ensembl"/>
</dbReference>
<feature type="region of interest" description="Disordered" evidence="12">
    <location>
        <begin position="61"/>
        <end position="156"/>
    </location>
</feature>
<evidence type="ECO:0000256" key="6">
    <source>
        <dbReference type="ARBA" id="ARBA00022843"/>
    </source>
</evidence>
<dbReference type="GO" id="GO:0051209">
    <property type="term" value="P:release of sequestered calcium ion into cytosol"/>
    <property type="evidence" value="ECO:0007669"/>
    <property type="project" value="Ensembl"/>
</dbReference>
<reference evidence="13" key="2">
    <citation type="submission" date="2025-08" db="UniProtKB">
        <authorList>
            <consortium name="Ensembl"/>
        </authorList>
    </citation>
    <scope>IDENTIFICATION</scope>
</reference>
<keyword evidence="8" id="KW-0238">DNA-binding</keyword>
<protein>
    <submittedName>
        <fullName evidence="13">DNA damage inducible transcript 3</fullName>
    </submittedName>
</protein>
<dbReference type="GO" id="GO:0045599">
    <property type="term" value="P:negative regulation of fat cell differentiation"/>
    <property type="evidence" value="ECO:0007669"/>
    <property type="project" value="Ensembl"/>
</dbReference>
<dbReference type="GO" id="GO:0070059">
    <property type="term" value="P:intrinsic apoptotic signaling pathway in response to endoplasmic reticulum stress"/>
    <property type="evidence" value="ECO:0007669"/>
    <property type="project" value="Ensembl"/>
</dbReference>
<name>A0A670K0W9_PODMU</name>
<dbReference type="GO" id="GO:0072655">
    <property type="term" value="P:establishment of protein localization to mitochondrion"/>
    <property type="evidence" value="ECO:0007669"/>
    <property type="project" value="Ensembl"/>
</dbReference>
<dbReference type="GO" id="GO:0005770">
    <property type="term" value="C:late endosome"/>
    <property type="evidence" value="ECO:0007669"/>
    <property type="project" value="Ensembl"/>
</dbReference>
<dbReference type="GO" id="GO:0043161">
    <property type="term" value="P:proteasome-mediated ubiquitin-dependent protein catabolic process"/>
    <property type="evidence" value="ECO:0007669"/>
    <property type="project" value="Ensembl"/>
</dbReference>
<dbReference type="GO" id="GO:0001228">
    <property type="term" value="F:DNA-binding transcription activator activity, RNA polymerase II-specific"/>
    <property type="evidence" value="ECO:0007669"/>
    <property type="project" value="Ensembl"/>
</dbReference>
<dbReference type="GO" id="GO:0032689">
    <property type="term" value="P:negative regulation of type II interferon production"/>
    <property type="evidence" value="ECO:0007669"/>
    <property type="project" value="Ensembl"/>
</dbReference>
<dbReference type="GO" id="GO:0043525">
    <property type="term" value="P:positive regulation of neuron apoptotic process"/>
    <property type="evidence" value="ECO:0007669"/>
    <property type="project" value="Ensembl"/>
</dbReference>
<dbReference type="GO" id="GO:0043522">
    <property type="term" value="F:leucine zipper domain binding"/>
    <property type="evidence" value="ECO:0007669"/>
    <property type="project" value="Ensembl"/>
</dbReference>
<dbReference type="GO" id="GO:0045662">
    <property type="term" value="P:negative regulation of myoblast differentiation"/>
    <property type="evidence" value="ECO:0007669"/>
    <property type="project" value="Ensembl"/>
</dbReference>
<dbReference type="SUPFAM" id="SSF57959">
    <property type="entry name" value="Leucine zipper domain"/>
    <property type="match status" value="1"/>
</dbReference>
<dbReference type="GO" id="GO:0060840">
    <property type="term" value="P:artery development"/>
    <property type="evidence" value="ECO:0007669"/>
    <property type="project" value="Ensembl"/>
</dbReference>
<dbReference type="GO" id="GO:0070509">
    <property type="term" value="P:calcium ion import"/>
    <property type="evidence" value="ECO:0007669"/>
    <property type="project" value="Ensembl"/>
</dbReference>
<dbReference type="KEGG" id="pmua:114592937"/>
<dbReference type="CTD" id="1649"/>
<dbReference type="GO" id="GO:0002086">
    <property type="term" value="P:diaphragm contraction"/>
    <property type="evidence" value="ECO:0007669"/>
    <property type="project" value="Ensembl"/>
</dbReference>
<evidence type="ECO:0000256" key="10">
    <source>
        <dbReference type="ARBA" id="ARBA00023163"/>
    </source>
</evidence>
<evidence type="ECO:0000256" key="1">
    <source>
        <dbReference type="ARBA" id="ARBA00004496"/>
    </source>
</evidence>
<proteinExistence type="inferred from homology"/>
<dbReference type="GO" id="GO:0045454">
    <property type="term" value="P:cell redox homeostasis"/>
    <property type="evidence" value="ECO:0007669"/>
    <property type="project" value="Ensembl"/>
</dbReference>
<evidence type="ECO:0000256" key="9">
    <source>
        <dbReference type="ARBA" id="ARBA00023159"/>
    </source>
</evidence>
<dbReference type="Proteomes" id="UP000472272">
    <property type="component" value="Chromosome 2"/>
</dbReference>
<evidence type="ECO:0000256" key="4">
    <source>
        <dbReference type="ARBA" id="ARBA00022491"/>
    </source>
</evidence>
<dbReference type="RefSeq" id="XP_028577134.1">
    <property type="nucleotide sequence ID" value="XM_028721301.1"/>
</dbReference>
<dbReference type="GO" id="GO:0030968">
    <property type="term" value="P:endoplasmic reticulum unfolded protein response"/>
    <property type="evidence" value="ECO:0007669"/>
    <property type="project" value="Ensembl"/>
</dbReference>
<keyword evidence="4" id="KW-0678">Repressor</keyword>
<dbReference type="OrthoDB" id="8962665at2759"/>
<dbReference type="GO" id="GO:1990442">
    <property type="term" value="P:intrinsic apoptotic signaling pathway in response to nitrosative stress"/>
    <property type="evidence" value="ECO:0007669"/>
    <property type="project" value="Ensembl"/>
</dbReference>
<dbReference type="GO" id="GO:0032713">
    <property type="term" value="P:negative regulation of interleukin-4 production"/>
    <property type="evidence" value="ECO:0007669"/>
    <property type="project" value="Ensembl"/>
</dbReference>
<feature type="compositionally biased region" description="Basic and acidic residues" evidence="12">
    <location>
        <begin position="142"/>
        <end position="156"/>
    </location>
</feature>
<keyword evidence="10" id="KW-0804">Transcription</keyword>
<reference evidence="13 14" key="1">
    <citation type="journal article" date="2019" name="Proc. Natl. Acad. Sci. U.S.A.">
        <title>Regulatory changes in pterin and carotenoid genes underlie balanced color polymorphisms in the wall lizard.</title>
        <authorList>
            <person name="Andrade P."/>
            <person name="Pinho C."/>
            <person name="Perez I de Lanuza G."/>
            <person name="Afonso S."/>
            <person name="Brejcha J."/>
            <person name="Rubin C.J."/>
            <person name="Wallerman O."/>
            <person name="Pereira P."/>
            <person name="Sabatino S.J."/>
            <person name="Bellati A."/>
            <person name="Pellitteri-Rosa D."/>
            <person name="Bosakova Z."/>
            <person name="Bunikis I."/>
            <person name="Carretero M.A."/>
            <person name="Feiner N."/>
            <person name="Marsik P."/>
            <person name="Pauperio F."/>
            <person name="Salvi D."/>
            <person name="Soler L."/>
            <person name="While G.M."/>
            <person name="Uller T."/>
            <person name="Font E."/>
            <person name="Andersson L."/>
            <person name="Carneiro M."/>
        </authorList>
    </citation>
    <scope>NUCLEOTIDE SEQUENCE</scope>
</reference>
<sequence length="189" mass="20795">MMAESLPFSVSTPVPPWELEAWYEDLQEVLSLDVTSRTDPPVGGQEQKEFDGVDSTALLWNLDASNPLEPSGSEAVGDCELDPDLTAQLLELLAEEPAGPAESDSSHSSPVQTGTDDDEGVSTSRKRKHGGQPHGGKRQRGREREQENERRVAELMAHNEHLQKEIERLTAEVEATRAALIQRMVSLKT</sequence>
<dbReference type="GO" id="GO:1990617">
    <property type="term" value="C:CHOP-ATF4 complex"/>
    <property type="evidence" value="ECO:0007669"/>
    <property type="project" value="Ensembl"/>
</dbReference>
<dbReference type="GeneTree" id="ENSGT00390000006305"/>
<accession>A0A670K0W9</accession>
<dbReference type="InterPro" id="IPR046347">
    <property type="entry name" value="bZIP_sf"/>
</dbReference>
<dbReference type="GO" id="GO:0140416">
    <property type="term" value="F:transcription regulator inhibitor activity"/>
    <property type="evidence" value="ECO:0007669"/>
    <property type="project" value="Ensembl"/>
</dbReference>
<keyword evidence="14" id="KW-1185">Reference proteome</keyword>
<dbReference type="GO" id="GO:0001955">
    <property type="term" value="P:blood vessel maturation"/>
    <property type="evidence" value="ECO:0007669"/>
    <property type="project" value="Ensembl"/>
</dbReference>
<reference evidence="13" key="3">
    <citation type="submission" date="2025-09" db="UniProtKB">
        <authorList>
            <consortium name="Ensembl"/>
        </authorList>
    </citation>
    <scope>IDENTIFICATION</scope>
</reference>
<dbReference type="GO" id="GO:0010467">
    <property type="term" value="P:gene expression"/>
    <property type="evidence" value="ECO:0007669"/>
    <property type="project" value="Ensembl"/>
</dbReference>
<feature type="compositionally biased region" description="Basic residues" evidence="12">
    <location>
        <begin position="124"/>
        <end position="141"/>
    </location>
</feature>
<dbReference type="GO" id="GO:0000122">
    <property type="term" value="P:negative regulation of transcription by RNA polymerase II"/>
    <property type="evidence" value="ECO:0007669"/>
    <property type="project" value="Ensembl"/>
</dbReference>
<evidence type="ECO:0000256" key="2">
    <source>
        <dbReference type="ARBA" id="ARBA00007163"/>
    </source>
</evidence>
<keyword evidence="3" id="KW-0963">Cytoplasm</keyword>
<dbReference type="Gene3D" id="1.20.5.170">
    <property type="match status" value="1"/>
</dbReference>
<dbReference type="GO" id="GO:0046982">
    <property type="term" value="F:protein heterodimerization activity"/>
    <property type="evidence" value="ECO:0007669"/>
    <property type="project" value="Ensembl"/>
</dbReference>
<dbReference type="GO" id="GO:0009948">
    <property type="term" value="P:anterior/posterior axis specification"/>
    <property type="evidence" value="ECO:0007669"/>
    <property type="project" value="Ensembl"/>
</dbReference>
<dbReference type="GO" id="GO:0008140">
    <property type="term" value="F:cAMP response element binding protein binding"/>
    <property type="evidence" value="ECO:0007669"/>
    <property type="project" value="Ensembl"/>
</dbReference>
<dbReference type="InterPro" id="IPR016670">
    <property type="entry name" value="DNA_damage_induc_transcript_3"/>
</dbReference>
<comment type="subcellular location">
    <subcellularLocation>
        <location evidence="1">Cytoplasm</location>
    </subcellularLocation>
</comment>
<dbReference type="AlphaFoldDB" id="A0A670K0W9"/>
<dbReference type="GO" id="GO:0032757">
    <property type="term" value="P:positive regulation of interleukin-8 production"/>
    <property type="evidence" value="ECO:0007669"/>
    <property type="project" value="Ensembl"/>
</dbReference>
<keyword evidence="5" id="KW-0597">Phosphoprotein</keyword>
<dbReference type="GO" id="GO:1902237">
    <property type="term" value="P:positive regulation of endoplasmic reticulum stress-induced intrinsic apoptotic signaling pathway"/>
    <property type="evidence" value="ECO:0007669"/>
    <property type="project" value="Ensembl"/>
</dbReference>
<gene>
    <name evidence="13" type="primary">DDIT3</name>
</gene>
<dbReference type="PANTHER" id="PTHR16833:SF0">
    <property type="entry name" value="DNA DAMAGE-INDUCIBLE TRANSCRIPT 3 PROTEIN"/>
    <property type="match status" value="1"/>
</dbReference>
<dbReference type="GO" id="GO:0007605">
    <property type="term" value="P:sensory perception of sound"/>
    <property type="evidence" value="ECO:0007669"/>
    <property type="project" value="Ensembl"/>
</dbReference>
<keyword evidence="11" id="KW-0834">Unfolded protein response</keyword>
<dbReference type="GO" id="GO:0042594">
    <property type="term" value="P:response to starvation"/>
    <property type="evidence" value="ECO:0007669"/>
    <property type="project" value="Ensembl"/>
</dbReference>
<feature type="compositionally biased region" description="Low complexity" evidence="12">
    <location>
        <begin position="84"/>
        <end position="102"/>
    </location>
</feature>
<keyword evidence="7" id="KW-0805">Transcription regulation</keyword>
<evidence type="ECO:0000256" key="8">
    <source>
        <dbReference type="ARBA" id="ARBA00023125"/>
    </source>
</evidence>
<dbReference type="GO" id="GO:0051898">
    <property type="term" value="P:negative regulation of phosphatidylinositol 3-kinase/protein kinase B signal transduction"/>
    <property type="evidence" value="ECO:0007669"/>
    <property type="project" value="Ensembl"/>
</dbReference>
<dbReference type="OMA" id="MVNLHKA"/>
<evidence type="ECO:0000256" key="12">
    <source>
        <dbReference type="SAM" id="MobiDB-lite"/>
    </source>
</evidence>
<dbReference type="Ensembl" id="ENSPMRT00000030363.1">
    <property type="protein sequence ID" value="ENSPMRP00000028622.1"/>
    <property type="gene ID" value="ENSPMRG00000018502.1"/>
</dbReference>
<dbReference type="GO" id="GO:0160144">
    <property type="term" value="P:GDF15-GFRAL signaling pathway"/>
    <property type="evidence" value="ECO:0007669"/>
    <property type="project" value="Ensembl"/>
</dbReference>
<keyword evidence="6" id="KW-0832">Ubl conjugation</keyword>
<dbReference type="GO" id="GO:1904738">
    <property type="term" value="P:vascular associated smooth muscle cell migration"/>
    <property type="evidence" value="ECO:0007669"/>
    <property type="project" value="Ensembl"/>
</dbReference>
<dbReference type="GO" id="GO:0140468">
    <property type="term" value="P:HRI-mediated signaling"/>
    <property type="evidence" value="ECO:0007669"/>
    <property type="project" value="Ensembl"/>
</dbReference>
<dbReference type="GO" id="GO:0032993">
    <property type="term" value="C:protein-DNA complex"/>
    <property type="evidence" value="ECO:0007669"/>
    <property type="project" value="Ensembl"/>
</dbReference>
<dbReference type="GO" id="GO:0140537">
    <property type="term" value="F:transcription regulator activator activity"/>
    <property type="evidence" value="ECO:0007669"/>
    <property type="project" value="Ensembl"/>
</dbReference>
<evidence type="ECO:0000313" key="13">
    <source>
        <dbReference type="Ensembl" id="ENSPMRP00000028622.1"/>
    </source>
</evidence>
<evidence type="ECO:0000313" key="14">
    <source>
        <dbReference type="Proteomes" id="UP000472272"/>
    </source>
</evidence>
<dbReference type="GO" id="GO:0090090">
    <property type="term" value="P:negative regulation of canonical Wnt signaling pathway"/>
    <property type="evidence" value="ECO:0007669"/>
    <property type="project" value="Ensembl"/>
</dbReference>
<feature type="region of interest" description="Disordered" evidence="12">
    <location>
        <begin position="35"/>
        <end position="54"/>
    </location>
</feature>
<dbReference type="GO" id="GO:0032700">
    <property type="term" value="P:negative regulation of interleukin-17 production"/>
    <property type="evidence" value="ECO:0007669"/>
    <property type="project" value="Ensembl"/>
</dbReference>
<dbReference type="GO" id="GO:0009611">
    <property type="term" value="P:response to wounding"/>
    <property type="evidence" value="ECO:0007669"/>
    <property type="project" value="Ensembl"/>
</dbReference>
<keyword evidence="9" id="KW-0010">Activator</keyword>
<dbReference type="GO" id="GO:1990874">
    <property type="term" value="P:vascular associated smooth muscle cell proliferation"/>
    <property type="evidence" value="ECO:0007669"/>
    <property type="project" value="Ensembl"/>
</dbReference>